<comment type="caution">
    <text evidence="2">The sequence shown here is derived from an EMBL/GenBank/DDBJ whole genome shotgun (WGS) entry which is preliminary data.</text>
</comment>
<evidence type="ECO:0000259" key="1">
    <source>
        <dbReference type="SMART" id="SM00670"/>
    </source>
</evidence>
<feature type="domain" description="PIN" evidence="1">
    <location>
        <begin position="16"/>
        <end position="130"/>
    </location>
</feature>
<dbReference type="InterPro" id="IPR002850">
    <property type="entry name" value="PIN_toxin-like"/>
</dbReference>
<protein>
    <recommendedName>
        <fullName evidence="1">PIN domain-containing protein</fullName>
    </recommendedName>
</protein>
<gene>
    <name evidence="2" type="ORF">A2785_04295</name>
</gene>
<dbReference type="PANTHER" id="PTHR34610:SF4">
    <property type="entry name" value="SLL8027 PROTEIN"/>
    <property type="match status" value="1"/>
</dbReference>
<dbReference type="EMBL" id="MHCI01000005">
    <property type="protein sequence ID" value="OGY17208.1"/>
    <property type="molecule type" value="Genomic_DNA"/>
</dbReference>
<evidence type="ECO:0000313" key="3">
    <source>
        <dbReference type="Proteomes" id="UP000179069"/>
    </source>
</evidence>
<sequence>MINSRKNNRGASRRSLTVFLDSSVILSALASPSGGSRKILYAGTKGKLRLLTSPFVIEEVAKHLHKLGVKPNELEILLKKKVIRVISDAPQHIIKKFHSVIVDPDDAPILAGAVLSGSHVLLSLDKGHILTDRVRKALKPLLVFSPKEFWEWVEKHR</sequence>
<dbReference type="InterPro" id="IPR029060">
    <property type="entry name" value="PIN-like_dom_sf"/>
</dbReference>
<dbReference type="InterPro" id="IPR002716">
    <property type="entry name" value="PIN_dom"/>
</dbReference>
<dbReference type="AlphaFoldDB" id="A0A1G1VP77"/>
<organism evidence="2 3">
    <name type="scientific">Candidatus Chisholmbacteria bacterium RIFCSPHIGHO2_01_FULL_49_18</name>
    <dbReference type="NCBI Taxonomy" id="1797590"/>
    <lineage>
        <taxon>Bacteria</taxon>
        <taxon>Candidatus Chisholmiibacteriota</taxon>
    </lineage>
</organism>
<proteinExistence type="predicted"/>
<dbReference type="SUPFAM" id="SSF88723">
    <property type="entry name" value="PIN domain-like"/>
    <property type="match status" value="1"/>
</dbReference>
<accession>A0A1G1VP77</accession>
<reference evidence="2 3" key="1">
    <citation type="journal article" date="2016" name="Nat. Commun.">
        <title>Thousands of microbial genomes shed light on interconnected biogeochemical processes in an aquifer system.</title>
        <authorList>
            <person name="Anantharaman K."/>
            <person name="Brown C.T."/>
            <person name="Hug L.A."/>
            <person name="Sharon I."/>
            <person name="Castelle C.J."/>
            <person name="Probst A.J."/>
            <person name="Thomas B.C."/>
            <person name="Singh A."/>
            <person name="Wilkins M.J."/>
            <person name="Karaoz U."/>
            <person name="Brodie E.L."/>
            <person name="Williams K.H."/>
            <person name="Hubbard S.S."/>
            <person name="Banfield J.F."/>
        </authorList>
    </citation>
    <scope>NUCLEOTIDE SEQUENCE [LARGE SCALE GENOMIC DNA]</scope>
</reference>
<name>A0A1G1VP77_9BACT</name>
<dbReference type="Pfam" id="PF13470">
    <property type="entry name" value="PIN_3"/>
    <property type="match status" value="1"/>
</dbReference>
<dbReference type="Proteomes" id="UP000179069">
    <property type="component" value="Unassembled WGS sequence"/>
</dbReference>
<evidence type="ECO:0000313" key="2">
    <source>
        <dbReference type="EMBL" id="OGY17208.1"/>
    </source>
</evidence>
<dbReference type="SMART" id="SM00670">
    <property type="entry name" value="PINc"/>
    <property type="match status" value="1"/>
</dbReference>
<dbReference type="PANTHER" id="PTHR34610">
    <property type="entry name" value="SSL7007 PROTEIN"/>
    <property type="match status" value="1"/>
</dbReference>